<reference evidence="1 2" key="1">
    <citation type="submission" date="2017-03" db="EMBL/GenBank/DDBJ databases">
        <title>Complete genome sequence of Candidatus 'Thiodictyon syntrophicum' sp. nov. strain Cad16T, a photolithoautotroph purple sulfur bacterium isolated from an alpine meromictic lake.</title>
        <authorList>
            <person name="Luedin S.M."/>
            <person name="Pothier J.F."/>
            <person name="Danza F."/>
            <person name="Storelli N."/>
            <person name="Wittwer M."/>
            <person name="Tonolla M."/>
        </authorList>
    </citation>
    <scope>NUCLEOTIDE SEQUENCE [LARGE SCALE GENOMIC DNA]</scope>
    <source>
        <strain evidence="1 2">Cad16T</strain>
    </source>
</reference>
<dbReference type="SUPFAM" id="SSF53335">
    <property type="entry name" value="S-adenosyl-L-methionine-dependent methyltransferases"/>
    <property type="match status" value="1"/>
</dbReference>
<dbReference type="OrthoDB" id="5471832at2"/>
<accession>A0A2K8UDR0</accession>
<proteinExistence type="predicted"/>
<protein>
    <submittedName>
        <fullName evidence="1">Uncharacterized protein</fullName>
    </submittedName>
</protein>
<name>A0A2K8UDR0_9GAMM</name>
<dbReference type="Proteomes" id="UP000232638">
    <property type="component" value="Chromosome"/>
</dbReference>
<evidence type="ECO:0000313" key="1">
    <source>
        <dbReference type="EMBL" id="AUB83733.1"/>
    </source>
</evidence>
<organism evidence="1 2">
    <name type="scientific">Candidatus Thiodictyon syntrophicum</name>
    <dbReference type="NCBI Taxonomy" id="1166950"/>
    <lineage>
        <taxon>Bacteria</taxon>
        <taxon>Pseudomonadati</taxon>
        <taxon>Pseudomonadota</taxon>
        <taxon>Gammaproteobacteria</taxon>
        <taxon>Chromatiales</taxon>
        <taxon>Chromatiaceae</taxon>
        <taxon>Thiodictyon</taxon>
    </lineage>
</organism>
<dbReference type="AlphaFoldDB" id="A0A2K8UDR0"/>
<dbReference type="EMBL" id="CP020370">
    <property type="protein sequence ID" value="AUB83733.1"/>
    <property type="molecule type" value="Genomic_DNA"/>
</dbReference>
<gene>
    <name evidence="1" type="ORF">THSYN_24105</name>
</gene>
<dbReference type="CDD" id="cd02440">
    <property type="entry name" value="AdoMet_MTases"/>
    <property type="match status" value="1"/>
</dbReference>
<sequence length="288" mass="29585">MQAAAPPSGDPVDPVVLGPPPDGAVTAAAAALTAALYAALTRLGAAPAPPAAASIEDLLARAAAEFPQPPADRLADEPHLAAALERCRQAHGRWIALQEQTAAAALLAAPAPVRDGPPDPGGPDGFGAQVYGRVADLFERIDFTGREVVVMVGCGPLPGTLIHVLARTGIAAALGLDRDPRAVAVATALARHLGLARLHARVADGRTHDYAGADLVYVANLVRHKTEVLARVAATVRPGTPVVLRDPAPGGWLLAEPGSAHLDPRLVVTGEGPASTLFRSRHLFLVRC</sequence>
<dbReference type="KEGG" id="tsy:THSYN_24105"/>
<dbReference type="RefSeq" id="WP_100921412.1">
    <property type="nucleotide sequence ID" value="NZ_CP020370.1"/>
</dbReference>
<dbReference type="Gene3D" id="3.40.50.150">
    <property type="entry name" value="Vaccinia Virus protein VP39"/>
    <property type="match status" value="1"/>
</dbReference>
<evidence type="ECO:0000313" key="2">
    <source>
        <dbReference type="Proteomes" id="UP000232638"/>
    </source>
</evidence>
<dbReference type="InterPro" id="IPR029063">
    <property type="entry name" value="SAM-dependent_MTases_sf"/>
</dbReference>
<keyword evidence="2" id="KW-1185">Reference proteome</keyword>